<sequence length="147" mass="17879">MKYTYRFQKVLELKENEKEKSLEDYNRSVSEFEKAAEKLYDCLRKKEVLEERTVRQLNTGMPVQEIRHFQQFVTNLEKTITHYQRLVVVTRENMNEKQLELTEKNIEVKKYEKMKEKHYEVHLEHVKTSESRFMDDLSIQAFALRGN</sequence>
<gene>
    <name evidence="1" type="primary">fliJ</name>
    <name evidence="1" type="ORF">QLQ22_11030</name>
</gene>
<name>A0ACD4RHN7_9BACI</name>
<evidence type="ECO:0000313" key="2">
    <source>
        <dbReference type="Proteomes" id="UP001226091"/>
    </source>
</evidence>
<accession>A0ACD4RHN7</accession>
<keyword evidence="1" id="KW-0282">Flagellum</keyword>
<evidence type="ECO:0000313" key="1">
    <source>
        <dbReference type="EMBL" id="WHZ59828.1"/>
    </source>
</evidence>
<reference evidence="2" key="1">
    <citation type="journal article" date="2025" name="Aquaculture">
        <title>Assessment of the bioflocculant production and safety properties of Metabacillus hrfriensis sp. nov. based on phenotypic and whole-genome sequencing analysis.</title>
        <authorList>
            <person name="Zhang R."/>
            <person name="Zhao Z."/>
            <person name="Luo L."/>
            <person name="Wang S."/>
            <person name="Guo K."/>
            <person name="Xu W."/>
        </authorList>
    </citation>
    <scope>NUCLEOTIDE SEQUENCE [LARGE SCALE GENOMIC DNA]</scope>
    <source>
        <strain evidence="2">CT-WN-B3</strain>
    </source>
</reference>
<proteinExistence type="predicted"/>
<keyword evidence="1" id="KW-0966">Cell projection</keyword>
<organism evidence="1 2">
    <name type="scientific">Metabacillus hrfriensis</name>
    <dbReference type="NCBI Taxonomy" id="3048891"/>
    <lineage>
        <taxon>Bacteria</taxon>
        <taxon>Bacillati</taxon>
        <taxon>Bacillota</taxon>
        <taxon>Bacilli</taxon>
        <taxon>Bacillales</taxon>
        <taxon>Bacillaceae</taxon>
        <taxon>Metabacillus</taxon>
    </lineage>
</organism>
<dbReference type="EMBL" id="CP126116">
    <property type="protein sequence ID" value="WHZ59828.1"/>
    <property type="molecule type" value="Genomic_DNA"/>
</dbReference>
<dbReference type="Proteomes" id="UP001226091">
    <property type="component" value="Chromosome"/>
</dbReference>
<keyword evidence="1" id="KW-0969">Cilium</keyword>
<protein>
    <submittedName>
        <fullName evidence="1">Flagellar export protein FliJ</fullName>
    </submittedName>
</protein>
<keyword evidence="2" id="KW-1185">Reference proteome</keyword>